<reference evidence="1 2" key="1">
    <citation type="journal article" date="2017" name="BMC Genomics">
        <title>Comparative genomic and phylogenomic analyses of the Bifidobacteriaceae family.</title>
        <authorList>
            <person name="Lugli G.A."/>
            <person name="Milani C."/>
            <person name="Turroni F."/>
            <person name="Duranti S."/>
            <person name="Mancabelli L."/>
            <person name="Mangifesta M."/>
            <person name="Ferrario C."/>
            <person name="Modesto M."/>
            <person name="Mattarelli P."/>
            <person name="Jiri K."/>
            <person name="van Sinderen D."/>
            <person name="Ventura M."/>
        </authorList>
    </citation>
    <scope>NUCLEOTIDE SEQUENCE [LARGE SCALE GENOMIC DNA]</scope>
    <source>
        <strain evidence="1 2">DSM 22924</strain>
    </source>
</reference>
<proteinExistence type="predicted"/>
<gene>
    <name evidence="1" type="ORF">BOCO_0390</name>
</gene>
<dbReference type="EMBL" id="MWWS01000004">
    <property type="protein sequence ID" value="OZG49873.1"/>
    <property type="molecule type" value="Genomic_DNA"/>
</dbReference>
<accession>A0A261ESP0</accession>
<dbReference type="Proteomes" id="UP000216004">
    <property type="component" value="Unassembled WGS sequence"/>
</dbReference>
<sequence length="280" mass="30576">MGQDLTSTTESILHAQMQWAKLAQSSNIIPDAYKGKPDNILVALGFGQSMGLSPAESLYRINVIKGKPTMSAELIAAQVRKAGHKLRITKDEKNVSVTATIIRCDDTDYPISVTRDKNWVASMGLTDNLNYKKQPMTMLTWRAISAVAREACSEALYGVAYTPDEMQDFEFDSDIDMKLETTNPESSTPTADDTEAPVSAEVMASNEQRTKVTQLMKEGGVTNGEQAQTAFQALTGKPLTSSKQLSAEDAETLLSAPDLVVSRTKEALCMKFRSLHNIVS</sequence>
<evidence type="ECO:0000313" key="1">
    <source>
        <dbReference type="EMBL" id="OZG49873.1"/>
    </source>
</evidence>
<name>A0A261ESP0_9BIFI</name>
<dbReference type="OrthoDB" id="3194907at2"/>
<dbReference type="AlphaFoldDB" id="A0A261ESP0"/>
<evidence type="ECO:0000313" key="2">
    <source>
        <dbReference type="Proteomes" id="UP000216004"/>
    </source>
</evidence>
<organism evidence="1 2">
    <name type="scientific">Bombiscardovia coagulans</name>
    <dbReference type="NCBI Taxonomy" id="686666"/>
    <lineage>
        <taxon>Bacteria</taxon>
        <taxon>Bacillati</taxon>
        <taxon>Actinomycetota</taxon>
        <taxon>Actinomycetes</taxon>
        <taxon>Bifidobacteriales</taxon>
        <taxon>Bifidobacteriaceae</taxon>
        <taxon>Bombiscardovia</taxon>
    </lineage>
</organism>
<dbReference type="RefSeq" id="WP_094722436.1">
    <property type="nucleotide sequence ID" value="NZ_MWWS01000004.1"/>
</dbReference>
<protein>
    <submittedName>
        <fullName evidence="1">Uncharacterized protein</fullName>
    </submittedName>
</protein>
<comment type="caution">
    <text evidence="1">The sequence shown here is derived from an EMBL/GenBank/DDBJ whole genome shotgun (WGS) entry which is preliminary data.</text>
</comment>
<keyword evidence="2" id="KW-1185">Reference proteome</keyword>